<organism evidence="1 4">
    <name type="scientific">Mesorhizobium kowhaii</name>
    <dbReference type="NCBI Taxonomy" id="1300272"/>
    <lineage>
        <taxon>Bacteria</taxon>
        <taxon>Pseudomonadati</taxon>
        <taxon>Pseudomonadota</taxon>
        <taxon>Alphaproteobacteria</taxon>
        <taxon>Hyphomicrobiales</taxon>
        <taxon>Phyllobacteriaceae</taxon>
        <taxon>Mesorhizobium</taxon>
    </lineage>
</organism>
<reference evidence="4" key="2">
    <citation type="submission" date="2017-03" db="EMBL/GenBank/DDBJ databases">
        <authorList>
            <person name="Safronova V.I."/>
            <person name="Sazanova A.L."/>
            <person name="Chirak E.R."/>
        </authorList>
    </citation>
    <scope>NUCLEOTIDE SEQUENCE [LARGE SCALE GENOMIC DNA]</scope>
    <source>
        <strain evidence="4">Ach-343</strain>
    </source>
</reference>
<gene>
    <name evidence="3" type="ORF">B5V02_02935</name>
    <name evidence="2" type="ORF">B5V02_24350</name>
    <name evidence="1" type="ORF">B5V02_24875</name>
</gene>
<proteinExistence type="predicted"/>
<evidence type="ECO:0000313" key="1">
    <source>
        <dbReference type="EMBL" id="PZV35862.1"/>
    </source>
</evidence>
<dbReference type="EMBL" id="MZXV01000051">
    <property type="protein sequence ID" value="PZV36310.1"/>
    <property type="molecule type" value="Genomic_DNA"/>
</dbReference>
<sequence length="73" mass="8009">MRELPRNIDADVVLAIGRMLDDHAKLASVSLADSVLQIRKEHTTALTDLDIEELVIEMAASRGLAVLLDRTAK</sequence>
<accession>A0A2W7BYJ8</accession>
<dbReference type="EMBL" id="MZXV01000013">
    <property type="protein sequence ID" value="PZV39010.1"/>
    <property type="molecule type" value="Genomic_DNA"/>
</dbReference>
<dbReference type="EMBL" id="MZXV01000055">
    <property type="protein sequence ID" value="PZV35862.1"/>
    <property type="molecule type" value="Genomic_DNA"/>
</dbReference>
<comment type="caution">
    <text evidence="1">The sequence shown here is derived from an EMBL/GenBank/DDBJ whole genome shotgun (WGS) entry which is preliminary data.</text>
</comment>
<evidence type="ECO:0000313" key="4">
    <source>
        <dbReference type="Proteomes" id="UP000248616"/>
    </source>
</evidence>
<keyword evidence="4" id="KW-1185">Reference proteome</keyword>
<evidence type="ECO:0000313" key="3">
    <source>
        <dbReference type="EMBL" id="PZV39010.1"/>
    </source>
</evidence>
<evidence type="ECO:0000313" key="2">
    <source>
        <dbReference type="EMBL" id="PZV36310.1"/>
    </source>
</evidence>
<dbReference type="Proteomes" id="UP000248616">
    <property type="component" value="Unassembled WGS sequence"/>
</dbReference>
<dbReference type="AlphaFoldDB" id="A0A2W7BYJ8"/>
<reference evidence="1" key="1">
    <citation type="submission" date="2017-03" db="EMBL/GenBank/DDBJ databases">
        <authorList>
            <person name="Afonso C.L."/>
            <person name="Miller P.J."/>
            <person name="Scott M.A."/>
            <person name="Spackman E."/>
            <person name="Goraichik I."/>
            <person name="Dimitrov K.M."/>
            <person name="Suarez D.L."/>
            <person name="Swayne D.E."/>
        </authorList>
    </citation>
    <scope>NUCLEOTIDE SEQUENCE [LARGE SCALE GENOMIC DNA]</scope>
    <source>
        <strain evidence="1">Ach-343</strain>
    </source>
</reference>
<dbReference type="OrthoDB" id="8083546at2"/>
<protein>
    <submittedName>
        <fullName evidence="1">Uncharacterized protein</fullName>
    </submittedName>
</protein>
<name>A0A2W7BYJ8_9HYPH</name>
<dbReference type="RefSeq" id="WP_111542766.1">
    <property type="nucleotide sequence ID" value="NZ_MZXV01000013.1"/>
</dbReference>